<keyword evidence="1" id="KW-0472">Membrane</keyword>
<keyword evidence="1" id="KW-0812">Transmembrane</keyword>
<dbReference type="InterPro" id="IPR006750">
    <property type="entry name" value="YdcZ"/>
</dbReference>
<dbReference type="GO" id="GO:0005886">
    <property type="term" value="C:plasma membrane"/>
    <property type="evidence" value="ECO:0007669"/>
    <property type="project" value="TreeGrafter"/>
</dbReference>
<accession>A0A5B8QSX5</accession>
<keyword evidence="1" id="KW-1133">Transmembrane helix</keyword>
<evidence type="ECO:0000313" key="3">
    <source>
        <dbReference type="Proteomes" id="UP000321124"/>
    </source>
</evidence>
<proteinExistence type="predicted"/>
<sequence length="153" mass="16219">MELMVLIALFNGGLIALSRTFNGALAKHSHALIASCCNHIVGFVVLSAWIICLESGANQLQAQPPVYLYLGGVIGALFVMLNSWALPSLGVMRCTLLVICGQMLTGVMLDIISSASGIHWASLVGVCLMLAGVVFLNRVKQPTPQVKHANCSL</sequence>
<evidence type="ECO:0000256" key="1">
    <source>
        <dbReference type="SAM" id="Phobius"/>
    </source>
</evidence>
<dbReference type="Proteomes" id="UP000321124">
    <property type="component" value="Chromosome"/>
</dbReference>
<feature type="transmembrane region" description="Helical" evidence="1">
    <location>
        <begin position="32"/>
        <end position="51"/>
    </location>
</feature>
<dbReference type="PANTHER" id="PTHR34821">
    <property type="entry name" value="INNER MEMBRANE PROTEIN YDCZ"/>
    <property type="match status" value="1"/>
</dbReference>
<evidence type="ECO:0000313" key="2">
    <source>
        <dbReference type="EMBL" id="QDZ89468.1"/>
    </source>
</evidence>
<dbReference type="Pfam" id="PF04657">
    <property type="entry name" value="DMT_YdcZ"/>
    <property type="match status" value="1"/>
</dbReference>
<dbReference type="PANTHER" id="PTHR34821:SF2">
    <property type="entry name" value="INNER MEMBRANE PROTEIN YDCZ"/>
    <property type="match status" value="1"/>
</dbReference>
<dbReference type="RefSeq" id="WP_208661305.1">
    <property type="nucleotide sequence ID" value="NZ_CP031775.2"/>
</dbReference>
<feature type="transmembrane region" description="Helical" evidence="1">
    <location>
        <begin position="66"/>
        <end position="87"/>
    </location>
</feature>
<dbReference type="AlphaFoldDB" id="A0A5B8QSX5"/>
<name>A0A5B8QSX5_9GAMM</name>
<dbReference type="KEGG" id="sdeo:D0436_02795"/>
<reference evidence="2 3" key="1">
    <citation type="journal article" date="2019" name="Ecotoxicol. Environ. Saf.">
        <title>Microbial characterization of heavy metal resistant bacterial strains isolated from an electroplating wastewater treatment plant.</title>
        <authorList>
            <person name="Cai X."/>
            <person name="Zheng X."/>
            <person name="Zhang D."/>
            <person name="Iqbal W."/>
            <person name="Liu C."/>
            <person name="Yang B."/>
            <person name="Zhao X."/>
            <person name="Lu X."/>
            <person name="Mao Y."/>
        </authorList>
    </citation>
    <scope>NUCLEOTIDE SEQUENCE [LARGE SCALE GENOMIC DNA]</scope>
    <source>
        <strain evidence="2 3">Ni1-3</strain>
    </source>
</reference>
<feature type="transmembrane region" description="Helical" evidence="1">
    <location>
        <begin position="118"/>
        <end position="137"/>
    </location>
</feature>
<organism evidence="2 3">
    <name type="scientific">Shewanella decolorationis</name>
    <dbReference type="NCBI Taxonomy" id="256839"/>
    <lineage>
        <taxon>Bacteria</taxon>
        <taxon>Pseudomonadati</taxon>
        <taxon>Pseudomonadota</taxon>
        <taxon>Gammaproteobacteria</taxon>
        <taxon>Alteromonadales</taxon>
        <taxon>Shewanellaceae</taxon>
        <taxon>Shewanella</taxon>
    </lineage>
</organism>
<dbReference type="EMBL" id="CP031775">
    <property type="protein sequence ID" value="QDZ89468.1"/>
    <property type="molecule type" value="Genomic_DNA"/>
</dbReference>
<protein>
    <submittedName>
        <fullName evidence="2">DMT family transporter</fullName>
    </submittedName>
</protein>
<gene>
    <name evidence="2" type="ORF">D0436_02795</name>
</gene>